<evidence type="ECO:0000313" key="4">
    <source>
        <dbReference type="EMBL" id="RVU26544.1"/>
    </source>
</evidence>
<gene>
    <name evidence="4" type="ORF">EOJ36_00690</name>
</gene>
<protein>
    <recommendedName>
        <fullName evidence="3">Peptidase S74 domain-containing protein</fullName>
    </recommendedName>
</protein>
<dbReference type="InterPro" id="IPR030392">
    <property type="entry name" value="S74_ICA"/>
</dbReference>
<sequence>MKKFYAILLLLFISNHSFSQSEKGIHYQAVILDPKPLDVPGIAITGQPLSNGKVWVKFSLKNISEIEYEEVQQTITDEFGLIILTIGKGEVLKNNGKYPNFDAIQWDSNTKSLQVSINFDGGNNYKEVSNQPLNYTPYAFYAESVDYKNVRSAPKNLSDFANDVGFLVNKDLEPINKEIKNNTNNILSLGTELSNFESKNANAFLIVDQQIHSINSTLQTDSTKILQLANSVTTLNNAQAAFNKRLNDNSNQIEQVLHFSETIQSTVNNLGGTFENLNNKSTSIQNDATSTSKYPSVKLIKDYVDATIGTATSSVTDITKEPIILAGTSSQYYRGDKSWQILDKTAVNLGNVDNTADVNKPISTAQQTALNLKANTSDVNTSLALKEDANNKSTDITADATSTTKYPSVKIIKDYVDATISSGVADASSSLKGKIKLTGDLAGTADSPTVPGLLTKEPSILAGTSSQYYRGDKSWQTLDKSAVDLANVDNTADVNKPVSTAQQTALNLKANTLDVNTSLALKEDANNKSTDITADATSTTKYPSVKIIKDYVDATVSSGVADASSSLKGKIKLTGDLAGTADSPTVPGLLTKEPSILAGTSSQYYRGDKSWQTLDKSAVNLGNVDNIADVNKPVSTAQQTALDAKANKSYVDQNFVDRTTDYQSITGFKLFGNNIGMDLKPNGVPSIIEFENGSKLGDIQNINEMDPDSRGSIDLFAPWGAEWTQLNYGNYNYLTLKENESTIEFGPLKWTFNGNNGNAIFPRNLIVGDNPDDPTTISSTNPDFTLRYNDDNQNPTYITGIKFTEDDANILVGDPNRNQYRWRFKDDGATYVPGNIFLGNNSIDPTTITTTNNDFTIQYNDANYHPTYISGSKYTEEGVQLFTGDPANLQTWYFSDDGSTRFPGLIKIGNTQFPSVSGDTGDVLTIQADGTADWQAPTVGGANNIPDANTSTTGLLTSTDYTRFDNKQDALTNPITGTGTNNTGELAFYDGTNSINSDSKLYWNNLTKRLGIGMNTPNFPLVVRQNSTDEYGIQLSSPEKTPSSANGSSIGFVSETNNPSSPYKGLFQLDGDGNMVFRTMQADMYFDNFNDPGQLLQPNYSTINFRIGPEAGQKKGMGLNSDGNLHVDGTIESSNISISSDIRLKQNIFPLKNSIDLIKQLNPVKYDKKQTLKDDKYAIHENGFIAQEVQKILPQLVKESDDKDKILSLNYIGIIPILTKGIQEQQQIIETQNKRIEKLEKIVNSLLKP</sequence>
<reference evidence="4 5" key="1">
    <citation type="submission" date="2019-01" db="EMBL/GenBank/DDBJ databases">
        <authorList>
            <person name="Chen W.-M."/>
        </authorList>
    </citation>
    <scope>NUCLEOTIDE SEQUENCE [LARGE SCALE GENOMIC DNA]</scope>
    <source>
        <strain evidence="4 5">FSY-15</strain>
    </source>
</reference>
<dbReference type="InterPro" id="IPR045571">
    <property type="entry name" value="DUF5907"/>
</dbReference>
<evidence type="ECO:0000256" key="2">
    <source>
        <dbReference type="SAM" id="SignalP"/>
    </source>
</evidence>
<dbReference type="PROSITE" id="PS51688">
    <property type="entry name" value="ICA"/>
    <property type="match status" value="1"/>
</dbReference>
<dbReference type="OrthoDB" id="9807669at2"/>
<dbReference type="Pfam" id="PF19264">
    <property type="entry name" value="DUF5907"/>
    <property type="match status" value="2"/>
</dbReference>
<dbReference type="EMBL" id="SACY01000001">
    <property type="protein sequence ID" value="RVU26544.1"/>
    <property type="molecule type" value="Genomic_DNA"/>
</dbReference>
<evidence type="ECO:0000259" key="3">
    <source>
        <dbReference type="PROSITE" id="PS51688"/>
    </source>
</evidence>
<accession>A0A437PWA6</accession>
<keyword evidence="5" id="KW-1185">Reference proteome</keyword>
<feature type="signal peptide" evidence="2">
    <location>
        <begin position="1"/>
        <end position="19"/>
    </location>
</feature>
<dbReference type="RefSeq" id="WP_127802096.1">
    <property type="nucleotide sequence ID" value="NZ_SACY01000001.1"/>
</dbReference>
<evidence type="ECO:0000256" key="1">
    <source>
        <dbReference type="SAM" id="MobiDB-lite"/>
    </source>
</evidence>
<evidence type="ECO:0000313" key="5">
    <source>
        <dbReference type="Proteomes" id="UP000282832"/>
    </source>
</evidence>
<proteinExistence type="predicted"/>
<feature type="region of interest" description="Disordered" evidence="1">
    <location>
        <begin position="1034"/>
        <end position="1055"/>
    </location>
</feature>
<keyword evidence="2" id="KW-0732">Signal</keyword>
<organism evidence="4 5">
    <name type="scientific">Sandaracinomonas limnophila</name>
    <dbReference type="NCBI Taxonomy" id="1862386"/>
    <lineage>
        <taxon>Bacteria</taxon>
        <taxon>Pseudomonadati</taxon>
        <taxon>Bacteroidota</taxon>
        <taxon>Cytophagia</taxon>
        <taxon>Cytophagales</taxon>
        <taxon>Flectobacillaceae</taxon>
        <taxon>Sandaracinomonas</taxon>
    </lineage>
</organism>
<name>A0A437PWA6_9BACT</name>
<dbReference type="Proteomes" id="UP000282832">
    <property type="component" value="Unassembled WGS sequence"/>
</dbReference>
<comment type="caution">
    <text evidence="4">The sequence shown here is derived from an EMBL/GenBank/DDBJ whole genome shotgun (WGS) entry which is preliminary data.</text>
</comment>
<dbReference type="Pfam" id="PF13884">
    <property type="entry name" value="Peptidase_S74"/>
    <property type="match status" value="1"/>
</dbReference>
<feature type="chain" id="PRO_5019578222" description="Peptidase S74 domain-containing protein" evidence="2">
    <location>
        <begin position="20"/>
        <end position="1249"/>
    </location>
</feature>
<feature type="domain" description="Peptidase S74" evidence="3">
    <location>
        <begin position="1140"/>
        <end position="1236"/>
    </location>
</feature>
<dbReference type="AlphaFoldDB" id="A0A437PWA6"/>